<dbReference type="Proteomes" id="UP000013776">
    <property type="component" value="Unassembled WGS sequence"/>
</dbReference>
<evidence type="ECO:0000313" key="3">
    <source>
        <dbReference type="EMBL" id="CCG84271.1"/>
    </source>
</evidence>
<reference evidence="3 4" key="1">
    <citation type="journal article" date="2013" name="MBio">
        <title>Genome sequencing of the plant pathogen Taphrina deformans, the causal agent of peach leaf curl.</title>
        <authorList>
            <person name="Cisse O.H."/>
            <person name="Almeida J.M.G.C.F."/>
            <person name="Fonseca A."/>
            <person name="Kumar A.A."/>
            <person name="Salojaervi J."/>
            <person name="Overmyer K."/>
            <person name="Hauser P.M."/>
            <person name="Pagni M."/>
        </authorList>
    </citation>
    <scope>NUCLEOTIDE SEQUENCE [LARGE SCALE GENOMIC DNA]</scope>
    <source>
        <strain evidence="4">PYCC 5710 / ATCC 11124 / CBS 356.35 / IMI 108563 / JCM 9778 / NBRC 8474</strain>
    </source>
</reference>
<name>R4XER5_TAPDE</name>
<feature type="transmembrane region" description="Helical" evidence="1">
    <location>
        <begin position="367"/>
        <end position="386"/>
    </location>
</feature>
<dbReference type="PANTHER" id="PTHR23028">
    <property type="entry name" value="ACETYLTRANSFERASE"/>
    <property type="match status" value="1"/>
</dbReference>
<keyword evidence="1" id="KW-1133">Transmembrane helix</keyword>
<feature type="transmembrane region" description="Helical" evidence="1">
    <location>
        <begin position="286"/>
        <end position="310"/>
    </location>
</feature>
<dbReference type="Pfam" id="PF01757">
    <property type="entry name" value="Acyl_transf_3"/>
    <property type="match status" value="1"/>
</dbReference>
<dbReference type="InterPro" id="IPR002656">
    <property type="entry name" value="Acyl_transf_3_dom"/>
</dbReference>
<gene>
    <name evidence="3" type="ORF">TAPDE_004706</name>
</gene>
<keyword evidence="1" id="KW-0472">Membrane</keyword>
<evidence type="ECO:0000259" key="2">
    <source>
        <dbReference type="Pfam" id="PF01757"/>
    </source>
</evidence>
<accession>R4XER5</accession>
<dbReference type="OrthoDB" id="5819582at2759"/>
<dbReference type="PANTHER" id="PTHR23028:SF125">
    <property type="entry name" value="ACYLTRANSFERASE"/>
    <property type="match status" value="1"/>
</dbReference>
<proteinExistence type="predicted"/>
<evidence type="ECO:0000256" key="1">
    <source>
        <dbReference type="SAM" id="Phobius"/>
    </source>
</evidence>
<feature type="transmembrane region" description="Helical" evidence="1">
    <location>
        <begin position="89"/>
        <end position="112"/>
    </location>
</feature>
<feature type="transmembrane region" description="Helical" evidence="1">
    <location>
        <begin position="144"/>
        <end position="162"/>
    </location>
</feature>
<evidence type="ECO:0000313" key="4">
    <source>
        <dbReference type="Proteomes" id="UP000013776"/>
    </source>
</evidence>
<dbReference type="STRING" id="1097556.R4XER5"/>
<keyword evidence="4" id="KW-1185">Reference proteome</keyword>
<feature type="transmembrane region" description="Helical" evidence="1">
    <location>
        <begin position="337"/>
        <end position="360"/>
    </location>
</feature>
<organism evidence="3 4">
    <name type="scientific">Taphrina deformans (strain PYCC 5710 / ATCC 11124 / CBS 356.35 / IMI 108563 / JCM 9778 / NBRC 8474)</name>
    <name type="common">Peach leaf curl fungus</name>
    <name type="synonym">Lalaria deformans</name>
    <dbReference type="NCBI Taxonomy" id="1097556"/>
    <lineage>
        <taxon>Eukaryota</taxon>
        <taxon>Fungi</taxon>
        <taxon>Dikarya</taxon>
        <taxon>Ascomycota</taxon>
        <taxon>Taphrinomycotina</taxon>
        <taxon>Taphrinomycetes</taxon>
        <taxon>Taphrinales</taxon>
        <taxon>Taphrinaceae</taxon>
        <taxon>Taphrina</taxon>
    </lineage>
</organism>
<sequence length="464" mass="52595">MAPDSFSLLSDTTYRSTGTKGLISSLKPALFSRSPPTKLRGSTAYLDGLRGWAAFLVYITHHLLGSHMWKPLEMGWGHDGNYYFISTPIVRTLFSGSHIAVHIFFIISGFVLSRSVLKNIHDNAGTEKIATSLASAISRRFIRLWLPVIGTTFITMTIGYMIHQQGEAQMETYLLEIVHWVSVVIAVSYPLSEIAWMDYNPHTWTIPHEFRGSMYVFMSLLATHKMTKAVRLCTLFVCACWTHLSGSWACSTFLAGIVLAEIDLLRDDEWPQWSWLCFLQNNKGKLYMILIPFALHLGGQPMLAFGALSIDQYLDTYGFYYLGCMLPSAYLLKINDFWYTIGALIIVTATMNLPSFRALFEMRFTQYLGRISFGFYLVHGPVMFLLGERLYAATGVSVSNRVPISAWNNIWEFGHVGPMGLELNFLCCHVILLPLTFYLAELCTKFLDEPSIKIARNVYRYAQA</sequence>
<dbReference type="GO" id="GO:0016747">
    <property type="term" value="F:acyltransferase activity, transferring groups other than amino-acyl groups"/>
    <property type="evidence" value="ECO:0007669"/>
    <property type="project" value="InterPro"/>
</dbReference>
<dbReference type="EMBL" id="CAHR02000217">
    <property type="protein sequence ID" value="CCG84271.1"/>
    <property type="molecule type" value="Genomic_DNA"/>
</dbReference>
<dbReference type="eggNOG" id="ENOG502RYMZ">
    <property type="taxonomic scope" value="Eukaryota"/>
</dbReference>
<dbReference type="AlphaFoldDB" id="R4XER5"/>
<keyword evidence="1" id="KW-0812">Transmembrane</keyword>
<protein>
    <recommendedName>
        <fullName evidence="2">Acyltransferase 3 domain-containing protein</fullName>
    </recommendedName>
</protein>
<dbReference type="VEuPathDB" id="FungiDB:TAPDE_004706"/>
<comment type="caution">
    <text evidence="3">The sequence shown here is derived from an EMBL/GenBank/DDBJ whole genome shotgun (WGS) entry which is preliminary data.</text>
</comment>
<feature type="transmembrane region" description="Helical" evidence="1">
    <location>
        <begin position="174"/>
        <end position="192"/>
    </location>
</feature>
<feature type="domain" description="Acyltransferase 3" evidence="2">
    <location>
        <begin position="44"/>
        <end position="413"/>
    </location>
</feature>
<dbReference type="InterPro" id="IPR050879">
    <property type="entry name" value="Acyltransferase_3"/>
</dbReference>